<dbReference type="Proteomes" id="UP000594638">
    <property type="component" value="Unassembled WGS sequence"/>
</dbReference>
<reference evidence="1 2" key="1">
    <citation type="submission" date="2019-12" db="EMBL/GenBank/DDBJ databases">
        <authorList>
            <person name="Alioto T."/>
            <person name="Alioto T."/>
            <person name="Gomez Garrido J."/>
        </authorList>
    </citation>
    <scope>NUCLEOTIDE SEQUENCE [LARGE SCALE GENOMIC DNA]</scope>
</reference>
<evidence type="ECO:0000313" key="1">
    <source>
        <dbReference type="EMBL" id="CAA3001881.1"/>
    </source>
</evidence>
<sequence length="110" mass="12602">MQINQLISVRVDSGFITVPKRRWFMVSIKTQQVGYSSKSCEILKPRNELIHTPRHITRSINVLSQWKDFDDCPLNAGGVRTNTECLGKETHMNDTGFSFRKILSYQSVGL</sequence>
<protein>
    <submittedName>
        <fullName evidence="1">Uncharacterized protein</fullName>
    </submittedName>
</protein>
<proteinExistence type="predicted"/>
<evidence type="ECO:0000313" key="2">
    <source>
        <dbReference type="Proteomes" id="UP000594638"/>
    </source>
</evidence>
<gene>
    <name evidence="1" type="ORF">OLEA9_A070909</name>
</gene>
<dbReference type="EMBL" id="CACTIH010005788">
    <property type="protein sequence ID" value="CAA3001881.1"/>
    <property type="molecule type" value="Genomic_DNA"/>
</dbReference>
<name>A0A8S0TDF0_OLEEU</name>
<keyword evidence="2" id="KW-1185">Reference proteome</keyword>
<accession>A0A8S0TDF0</accession>
<organism evidence="1 2">
    <name type="scientific">Olea europaea subsp. europaea</name>
    <dbReference type="NCBI Taxonomy" id="158383"/>
    <lineage>
        <taxon>Eukaryota</taxon>
        <taxon>Viridiplantae</taxon>
        <taxon>Streptophyta</taxon>
        <taxon>Embryophyta</taxon>
        <taxon>Tracheophyta</taxon>
        <taxon>Spermatophyta</taxon>
        <taxon>Magnoliopsida</taxon>
        <taxon>eudicotyledons</taxon>
        <taxon>Gunneridae</taxon>
        <taxon>Pentapetalae</taxon>
        <taxon>asterids</taxon>
        <taxon>lamiids</taxon>
        <taxon>Lamiales</taxon>
        <taxon>Oleaceae</taxon>
        <taxon>Oleeae</taxon>
        <taxon>Olea</taxon>
    </lineage>
</organism>
<comment type="caution">
    <text evidence="1">The sequence shown here is derived from an EMBL/GenBank/DDBJ whole genome shotgun (WGS) entry which is preliminary data.</text>
</comment>
<dbReference type="AlphaFoldDB" id="A0A8S0TDF0"/>
<dbReference type="Gramene" id="OE9A070909T1">
    <property type="protein sequence ID" value="OE9A070909C1"/>
    <property type="gene ID" value="OE9A070909"/>
</dbReference>